<comment type="subcellular location">
    <subcellularLocation>
        <location evidence="1">Membrane</location>
        <topology evidence="1">Multi-pass membrane protein</topology>
    </subcellularLocation>
</comment>
<dbReference type="NCBIfam" id="TIGR01297">
    <property type="entry name" value="CDF"/>
    <property type="match status" value="1"/>
</dbReference>
<dbReference type="EMBL" id="CAESAL010000144">
    <property type="protein sequence ID" value="CAB4347065.1"/>
    <property type="molecule type" value="Genomic_DNA"/>
</dbReference>
<evidence type="ECO:0000259" key="7">
    <source>
        <dbReference type="Pfam" id="PF01545"/>
    </source>
</evidence>
<protein>
    <submittedName>
        <fullName evidence="8">Unannotated protein</fullName>
    </submittedName>
</protein>
<evidence type="ECO:0000256" key="4">
    <source>
        <dbReference type="ARBA" id="ARBA00022989"/>
    </source>
</evidence>
<evidence type="ECO:0000256" key="6">
    <source>
        <dbReference type="SAM" id="Phobius"/>
    </source>
</evidence>
<dbReference type="Gene3D" id="3.30.70.1350">
    <property type="entry name" value="Cation efflux protein, cytoplasmic domain"/>
    <property type="match status" value="1"/>
</dbReference>
<evidence type="ECO:0000256" key="3">
    <source>
        <dbReference type="ARBA" id="ARBA00022692"/>
    </source>
</evidence>
<evidence type="ECO:0000256" key="2">
    <source>
        <dbReference type="ARBA" id="ARBA00022448"/>
    </source>
</evidence>
<feature type="transmembrane region" description="Helical" evidence="6">
    <location>
        <begin position="160"/>
        <end position="184"/>
    </location>
</feature>
<feature type="transmembrane region" description="Helical" evidence="6">
    <location>
        <begin position="112"/>
        <end position="130"/>
    </location>
</feature>
<dbReference type="SUPFAM" id="SSF161111">
    <property type="entry name" value="Cation efflux protein transmembrane domain-like"/>
    <property type="match status" value="1"/>
</dbReference>
<feature type="transmembrane region" description="Helical" evidence="6">
    <location>
        <begin position="190"/>
        <end position="211"/>
    </location>
</feature>
<evidence type="ECO:0000256" key="1">
    <source>
        <dbReference type="ARBA" id="ARBA00004141"/>
    </source>
</evidence>
<dbReference type="PANTHER" id="PTHR13414:SF9">
    <property type="entry name" value="PROTON-COUPLED ZINC ANTIPORTER SLC30A9, MITOCHONDRIAL"/>
    <property type="match status" value="1"/>
</dbReference>
<feature type="transmembrane region" description="Helical" evidence="6">
    <location>
        <begin position="9"/>
        <end position="30"/>
    </location>
</feature>
<keyword evidence="3 6" id="KW-0812">Transmembrane</keyword>
<feature type="domain" description="Cation efflux protein transmembrane" evidence="7">
    <location>
        <begin position="10"/>
        <end position="214"/>
    </location>
</feature>
<sequence>MSTEGSTRAVIAAMLANLGIAIAKFVGFLVTSSSSMLAESIHSLADTGNQILLLFGGKRSRMAPDRKHPFGYGRERYFWAFVVSIVLFTLGAMFAIYEGIEKVLHPHEIDSAQWAIGILVVSLLLEANSFRTAIHEARPAKGDDSWIAYIRRSRAPELPVVILEDTGALVGLAFALVAVILSVITQNGVWDGVGSIIIGTLLGMIAIILSIEMKSLLIGESATEVDEESIRSAIDASPVVNELISLRTEHIGPDEILVAAKVEFDRSLTMAQLAAAIDEVEVAIRAVVPAATRIFLEPDVVKPELGGSEDPWSGLEGRPH</sequence>
<dbReference type="Pfam" id="PF01545">
    <property type="entry name" value="Cation_efflux"/>
    <property type="match status" value="1"/>
</dbReference>
<reference evidence="8" key="1">
    <citation type="submission" date="2020-05" db="EMBL/GenBank/DDBJ databases">
        <authorList>
            <person name="Chiriac C."/>
            <person name="Salcher M."/>
            <person name="Ghai R."/>
            <person name="Kavagutti S V."/>
        </authorList>
    </citation>
    <scope>NUCLEOTIDE SEQUENCE</scope>
</reference>
<proteinExistence type="predicted"/>
<name>A0A6J5ZY85_9ZZZZ</name>
<dbReference type="InterPro" id="IPR058533">
    <property type="entry name" value="Cation_efflux_TM"/>
</dbReference>
<dbReference type="AlphaFoldDB" id="A0A6J5ZY85"/>
<dbReference type="InterPro" id="IPR002524">
    <property type="entry name" value="Cation_efflux"/>
</dbReference>
<dbReference type="InterPro" id="IPR040177">
    <property type="entry name" value="SLC30A9"/>
</dbReference>
<dbReference type="GO" id="GO:0006829">
    <property type="term" value="P:zinc ion transport"/>
    <property type="evidence" value="ECO:0007669"/>
    <property type="project" value="InterPro"/>
</dbReference>
<keyword evidence="2" id="KW-0813">Transport</keyword>
<feature type="transmembrane region" description="Helical" evidence="6">
    <location>
        <begin position="77"/>
        <end position="100"/>
    </location>
</feature>
<keyword evidence="4 6" id="KW-1133">Transmembrane helix</keyword>
<dbReference type="InterPro" id="IPR036837">
    <property type="entry name" value="Cation_efflux_CTD_sf"/>
</dbReference>
<keyword evidence="5 6" id="KW-0472">Membrane</keyword>
<evidence type="ECO:0000256" key="5">
    <source>
        <dbReference type="ARBA" id="ARBA00023136"/>
    </source>
</evidence>
<dbReference type="PANTHER" id="PTHR13414">
    <property type="entry name" value="HUEL-CATION TRANSPORTER"/>
    <property type="match status" value="1"/>
</dbReference>
<dbReference type="SUPFAM" id="SSF160240">
    <property type="entry name" value="Cation efflux protein cytoplasmic domain-like"/>
    <property type="match status" value="1"/>
</dbReference>
<evidence type="ECO:0000313" key="8">
    <source>
        <dbReference type="EMBL" id="CAB4347065.1"/>
    </source>
</evidence>
<dbReference type="GO" id="GO:0016020">
    <property type="term" value="C:membrane"/>
    <property type="evidence" value="ECO:0007669"/>
    <property type="project" value="UniProtKB-SubCell"/>
</dbReference>
<dbReference type="InterPro" id="IPR027469">
    <property type="entry name" value="Cation_efflux_TMD_sf"/>
</dbReference>
<dbReference type="GO" id="GO:0008324">
    <property type="term" value="F:monoatomic cation transmembrane transporter activity"/>
    <property type="evidence" value="ECO:0007669"/>
    <property type="project" value="InterPro"/>
</dbReference>
<accession>A0A6J5ZY85</accession>
<gene>
    <name evidence="8" type="ORF">UFOPK3331_02096</name>
</gene>
<dbReference type="Gene3D" id="1.20.1510.10">
    <property type="entry name" value="Cation efflux protein transmembrane domain"/>
    <property type="match status" value="1"/>
</dbReference>
<organism evidence="8">
    <name type="scientific">freshwater metagenome</name>
    <dbReference type="NCBI Taxonomy" id="449393"/>
    <lineage>
        <taxon>unclassified sequences</taxon>
        <taxon>metagenomes</taxon>
        <taxon>ecological metagenomes</taxon>
    </lineage>
</organism>